<dbReference type="PANTHER" id="PTHR24567:SF26">
    <property type="entry name" value="REGULATORY PROTEIN YEIL"/>
    <property type="match status" value="1"/>
</dbReference>
<dbReference type="RefSeq" id="WP_089861371.1">
    <property type="nucleotide sequence ID" value="NZ_FOTI01000016.1"/>
</dbReference>
<keyword evidence="3" id="KW-1185">Reference proteome</keyword>
<feature type="domain" description="Cyclic nucleotide-binding" evidence="1">
    <location>
        <begin position="11"/>
        <end position="117"/>
    </location>
</feature>
<dbReference type="Pfam" id="PF00027">
    <property type="entry name" value="cNMP_binding"/>
    <property type="match status" value="1"/>
</dbReference>
<dbReference type="GO" id="GO:0005829">
    <property type="term" value="C:cytosol"/>
    <property type="evidence" value="ECO:0007669"/>
    <property type="project" value="TreeGrafter"/>
</dbReference>
<evidence type="ECO:0000259" key="1">
    <source>
        <dbReference type="PROSITE" id="PS50042"/>
    </source>
</evidence>
<dbReference type="SMART" id="SM00100">
    <property type="entry name" value="cNMP"/>
    <property type="match status" value="1"/>
</dbReference>
<name>A0A1I4IEZ6_9FIRM</name>
<dbReference type="PROSITE" id="PS50042">
    <property type="entry name" value="CNMP_BINDING_3"/>
    <property type="match status" value="1"/>
</dbReference>
<proteinExistence type="predicted"/>
<dbReference type="InterPro" id="IPR050397">
    <property type="entry name" value="Env_Response_Regulators"/>
</dbReference>
<dbReference type="SUPFAM" id="SSF48452">
    <property type="entry name" value="TPR-like"/>
    <property type="match status" value="1"/>
</dbReference>
<evidence type="ECO:0000313" key="2">
    <source>
        <dbReference type="EMBL" id="SFL52361.1"/>
    </source>
</evidence>
<dbReference type="SUPFAM" id="SSF51206">
    <property type="entry name" value="cAMP-binding domain-like"/>
    <property type="match status" value="1"/>
</dbReference>
<dbReference type="InterPro" id="IPR018490">
    <property type="entry name" value="cNMP-bd_dom_sf"/>
</dbReference>
<dbReference type="Gene3D" id="2.60.120.10">
    <property type="entry name" value="Jelly Rolls"/>
    <property type="match status" value="1"/>
</dbReference>
<organism evidence="2 3">
    <name type="scientific">Halanaerobium salsuginis</name>
    <dbReference type="NCBI Taxonomy" id="29563"/>
    <lineage>
        <taxon>Bacteria</taxon>
        <taxon>Bacillati</taxon>
        <taxon>Bacillota</taxon>
        <taxon>Clostridia</taxon>
        <taxon>Halanaerobiales</taxon>
        <taxon>Halanaerobiaceae</taxon>
        <taxon>Halanaerobium</taxon>
    </lineage>
</organism>
<sequence>MKEKIKLKDLLAEYGELKEFAAGSMIFNYNEPADKIYFILKGLVRIYLTTPAEEIEVYRSQAGSFVGKTALVAENYSSQALAHFDTKVLAFKISDFKLIIKQDNNFANKLINQLCLYLNKLENRENIVFPEIPIVKNNAAAKQAKDEAAQIPEKKIITQAIKNNKTGFYLPGHKQYSKQAEKNYNNYLYEKEIKCPVCSHQFKIKKLRNSRIRVVKVRTDLRPIYQEFDIYYYNIDSCPNCLFSARKNDFELFSKSKRNKIKANFKEIVSNTLGQEFKINYSEPRQINEVLDAHYLAIKMYNYIDFDLDKKAFLWRELSWIYEDLAENDLASRASQKALSCLEEFYFLTNNSNSKTEAANLELLLAVLYSKHGQKDKALTLLDDLVRDQNINNRQKNKARDLFLDLKTELKNN</sequence>
<dbReference type="EMBL" id="FOTI01000016">
    <property type="protein sequence ID" value="SFL52361.1"/>
    <property type="molecule type" value="Genomic_DNA"/>
</dbReference>
<dbReference type="InterPro" id="IPR014710">
    <property type="entry name" value="RmlC-like_jellyroll"/>
</dbReference>
<dbReference type="InterPro" id="IPR000595">
    <property type="entry name" value="cNMP-bd_dom"/>
</dbReference>
<dbReference type="OrthoDB" id="9780343at2"/>
<evidence type="ECO:0000313" key="3">
    <source>
        <dbReference type="Proteomes" id="UP000199006"/>
    </source>
</evidence>
<dbReference type="Proteomes" id="UP000199006">
    <property type="component" value="Unassembled WGS sequence"/>
</dbReference>
<protein>
    <recommendedName>
        <fullName evidence="1">Cyclic nucleotide-binding domain-containing protein</fullName>
    </recommendedName>
</protein>
<gene>
    <name evidence="2" type="ORF">SAMN02983006_01390</name>
</gene>
<dbReference type="STRING" id="29563.SAMN02983006_01390"/>
<reference evidence="2 3" key="1">
    <citation type="submission" date="2016-10" db="EMBL/GenBank/DDBJ databases">
        <authorList>
            <person name="de Groot N.N."/>
        </authorList>
    </citation>
    <scope>NUCLEOTIDE SEQUENCE [LARGE SCALE GENOMIC DNA]</scope>
    <source>
        <strain evidence="2 3">ATCC 51327</strain>
    </source>
</reference>
<dbReference type="Pfam" id="PF09986">
    <property type="entry name" value="DUF2225"/>
    <property type="match status" value="1"/>
</dbReference>
<dbReference type="CDD" id="cd00038">
    <property type="entry name" value="CAP_ED"/>
    <property type="match status" value="1"/>
</dbReference>
<accession>A0A1I4IEZ6</accession>
<dbReference type="PANTHER" id="PTHR24567">
    <property type="entry name" value="CRP FAMILY TRANSCRIPTIONAL REGULATORY PROTEIN"/>
    <property type="match status" value="1"/>
</dbReference>
<dbReference type="InterPro" id="IPR018708">
    <property type="entry name" value="DUF2225"/>
</dbReference>
<dbReference type="InterPro" id="IPR011990">
    <property type="entry name" value="TPR-like_helical_dom_sf"/>
</dbReference>
<dbReference type="AlphaFoldDB" id="A0A1I4IEZ6"/>
<dbReference type="GO" id="GO:0003700">
    <property type="term" value="F:DNA-binding transcription factor activity"/>
    <property type="evidence" value="ECO:0007669"/>
    <property type="project" value="TreeGrafter"/>
</dbReference>